<evidence type="ECO:0000313" key="1">
    <source>
        <dbReference type="EMBL" id="KAL0119154.1"/>
    </source>
</evidence>
<dbReference type="Proteomes" id="UP001430953">
    <property type="component" value="Unassembled WGS sequence"/>
</dbReference>
<protein>
    <submittedName>
        <fullName evidence="1">Uncharacterized protein</fullName>
    </submittedName>
</protein>
<organism evidence="1 2">
    <name type="scientific">Cardiocondyla obscurior</name>
    <dbReference type="NCBI Taxonomy" id="286306"/>
    <lineage>
        <taxon>Eukaryota</taxon>
        <taxon>Metazoa</taxon>
        <taxon>Ecdysozoa</taxon>
        <taxon>Arthropoda</taxon>
        <taxon>Hexapoda</taxon>
        <taxon>Insecta</taxon>
        <taxon>Pterygota</taxon>
        <taxon>Neoptera</taxon>
        <taxon>Endopterygota</taxon>
        <taxon>Hymenoptera</taxon>
        <taxon>Apocrita</taxon>
        <taxon>Aculeata</taxon>
        <taxon>Formicoidea</taxon>
        <taxon>Formicidae</taxon>
        <taxon>Myrmicinae</taxon>
        <taxon>Cardiocondyla</taxon>
    </lineage>
</organism>
<proteinExistence type="predicted"/>
<accession>A0AAW2FT77</accession>
<reference evidence="1 2" key="1">
    <citation type="submission" date="2023-03" db="EMBL/GenBank/DDBJ databases">
        <title>High recombination rates correlate with genetic variation in Cardiocondyla obscurior ants.</title>
        <authorList>
            <person name="Errbii M."/>
        </authorList>
    </citation>
    <scope>NUCLEOTIDE SEQUENCE [LARGE SCALE GENOMIC DNA]</scope>
    <source>
        <strain evidence="1">Alpha-2009</strain>
        <tissue evidence="1">Whole body</tissue>
    </source>
</reference>
<sequence>MENNKNSCKCHKIIHTRSTRSFDLLIFSSFPFFCMPSITTLGTDHLIFFSIRLSIVRAMNSIVSCTRECVAMHYESKCILYIVSLNLLKR</sequence>
<name>A0AAW2FT77_9HYME</name>
<comment type="caution">
    <text evidence="1">The sequence shown here is derived from an EMBL/GenBank/DDBJ whole genome shotgun (WGS) entry which is preliminary data.</text>
</comment>
<dbReference type="EMBL" id="JADYXP020000008">
    <property type="protein sequence ID" value="KAL0119154.1"/>
    <property type="molecule type" value="Genomic_DNA"/>
</dbReference>
<gene>
    <name evidence="1" type="ORF">PUN28_009631</name>
</gene>
<dbReference type="AlphaFoldDB" id="A0AAW2FT77"/>
<keyword evidence="2" id="KW-1185">Reference proteome</keyword>
<evidence type="ECO:0000313" key="2">
    <source>
        <dbReference type="Proteomes" id="UP001430953"/>
    </source>
</evidence>